<reference evidence="1 2" key="1">
    <citation type="submission" date="2015-07" db="EMBL/GenBank/DDBJ databases">
        <title>The genome of Melipona quadrifasciata.</title>
        <authorList>
            <person name="Pan H."/>
            <person name="Kapheim K."/>
        </authorList>
    </citation>
    <scope>NUCLEOTIDE SEQUENCE [LARGE SCALE GENOMIC DNA]</scope>
    <source>
        <strain evidence="1">0111107301</strain>
        <tissue evidence="1">Whole body</tissue>
    </source>
</reference>
<dbReference type="EMBL" id="KQ435747">
    <property type="protein sequence ID" value="KOX76486.1"/>
    <property type="molecule type" value="Genomic_DNA"/>
</dbReference>
<dbReference type="AlphaFoldDB" id="A0A0M9A4U6"/>
<organism evidence="1 2">
    <name type="scientific">Melipona quadrifasciata</name>
    <dbReference type="NCBI Taxonomy" id="166423"/>
    <lineage>
        <taxon>Eukaryota</taxon>
        <taxon>Metazoa</taxon>
        <taxon>Ecdysozoa</taxon>
        <taxon>Arthropoda</taxon>
        <taxon>Hexapoda</taxon>
        <taxon>Insecta</taxon>
        <taxon>Pterygota</taxon>
        <taxon>Neoptera</taxon>
        <taxon>Endopterygota</taxon>
        <taxon>Hymenoptera</taxon>
        <taxon>Apocrita</taxon>
        <taxon>Aculeata</taxon>
        <taxon>Apoidea</taxon>
        <taxon>Anthophila</taxon>
        <taxon>Apidae</taxon>
        <taxon>Melipona</taxon>
    </lineage>
</organism>
<name>A0A0M9A4U6_9HYME</name>
<protein>
    <submittedName>
        <fullName evidence="1">Uncharacterized protein</fullName>
    </submittedName>
</protein>
<keyword evidence="2" id="KW-1185">Reference proteome</keyword>
<evidence type="ECO:0000313" key="1">
    <source>
        <dbReference type="EMBL" id="KOX76486.1"/>
    </source>
</evidence>
<sequence>MFELPTRTLNHAFRVRLSLLAKVAGCTVQTIANDANFPPFTVEFPCRGD</sequence>
<dbReference type="Proteomes" id="UP000053105">
    <property type="component" value="Unassembled WGS sequence"/>
</dbReference>
<proteinExistence type="predicted"/>
<accession>A0A0M9A4U6</accession>
<evidence type="ECO:0000313" key="2">
    <source>
        <dbReference type="Proteomes" id="UP000053105"/>
    </source>
</evidence>
<gene>
    <name evidence="1" type="ORF">WN51_12466</name>
</gene>